<feature type="non-terminal residue" evidence="2">
    <location>
        <position position="1"/>
    </location>
</feature>
<evidence type="ECO:0000313" key="2">
    <source>
        <dbReference type="EMBL" id="KAH9312505.1"/>
    </source>
</evidence>
<feature type="region of interest" description="Disordered" evidence="1">
    <location>
        <begin position="1"/>
        <end position="21"/>
    </location>
</feature>
<evidence type="ECO:0000313" key="3">
    <source>
        <dbReference type="Proteomes" id="UP000824469"/>
    </source>
</evidence>
<proteinExistence type="predicted"/>
<comment type="caution">
    <text evidence="2">The sequence shown here is derived from an EMBL/GenBank/DDBJ whole genome shotgun (WGS) entry which is preliminary data.</text>
</comment>
<dbReference type="Proteomes" id="UP000824469">
    <property type="component" value="Unassembled WGS sequence"/>
</dbReference>
<reference evidence="2 3" key="1">
    <citation type="journal article" date="2021" name="Nat. Plants">
        <title>The Taxus genome provides insights into paclitaxel biosynthesis.</title>
        <authorList>
            <person name="Xiong X."/>
            <person name="Gou J."/>
            <person name="Liao Q."/>
            <person name="Li Y."/>
            <person name="Zhou Q."/>
            <person name="Bi G."/>
            <person name="Li C."/>
            <person name="Du R."/>
            <person name="Wang X."/>
            <person name="Sun T."/>
            <person name="Guo L."/>
            <person name="Liang H."/>
            <person name="Lu P."/>
            <person name="Wu Y."/>
            <person name="Zhang Z."/>
            <person name="Ro D.K."/>
            <person name="Shang Y."/>
            <person name="Huang S."/>
            <person name="Yan J."/>
        </authorList>
    </citation>
    <scope>NUCLEOTIDE SEQUENCE [LARGE SCALE GENOMIC DNA]</scope>
    <source>
        <strain evidence="2">Ta-2019</strain>
    </source>
</reference>
<evidence type="ECO:0000256" key="1">
    <source>
        <dbReference type="SAM" id="MobiDB-lite"/>
    </source>
</evidence>
<dbReference type="OMA" id="FPELMSF"/>
<gene>
    <name evidence="2" type="ORF">KI387_027540</name>
</gene>
<organism evidence="2 3">
    <name type="scientific">Taxus chinensis</name>
    <name type="common">Chinese yew</name>
    <name type="synonym">Taxus wallichiana var. chinensis</name>
    <dbReference type="NCBI Taxonomy" id="29808"/>
    <lineage>
        <taxon>Eukaryota</taxon>
        <taxon>Viridiplantae</taxon>
        <taxon>Streptophyta</taxon>
        <taxon>Embryophyta</taxon>
        <taxon>Tracheophyta</taxon>
        <taxon>Spermatophyta</taxon>
        <taxon>Pinopsida</taxon>
        <taxon>Pinidae</taxon>
        <taxon>Conifers II</taxon>
        <taxon>Cupressales</taxon>
        <taxon>Taxaceae</taxon>
        <taxon>Taxus</taxon>
    </lineage>
</organism>
<dbReference type="PANTHER" id="PTHR31343:SF29">
    <property type="entry name" value="DUF789 DOMAIN-CONTAINING PROTEIN"/>
    <property type="match status" value="1"/>
</dbReference>
<dbReference type="InterPro" id="IPR008507">
    <property type="entry name" value="DUF789"/>
</dbReference>
<dbReference type="AlphaFoldDB" id="A0AA38FY60"/>
<dbReference type="PANTHER" id="PTHR31343">
    <property type="entry name" value="T15D22.8"/>
    <property type="match status" value="1"/>
</dbReference>
<dbReference type="Pfam" id="PF05623">
    <property type="entry name" value="DUF789"/>
    <property type="match status" value="1"/>
</dbReference>
<name>A0AA38FY60_TAXCH</name>
<accession>A0AA38FY60</accession>
<keyword evidence="3" id="KW-1185">Reference proteome</keyword>
<protein>
    <submittedName>
        <fullName evidence="2">Uncharacterized protein</fullName>
    </submittedName>
</protein>
<sequence length="150" mass="16723">MRAMGTLSSDSHSDSESGNFSERSLSFRSESCNSSERLGLWDVASEDSSALGHDNVSNLCDRLGYLCLEYFERVVPNARVPLMEKILPLLILCFLFNQLATEFPELMSFKSIDLSPASWMSVAWTSAGCVDQQQIISLLSSADSWLKQLR</sequence>
<dbReference type="EMBL" id="JAHRHJ020000006">
    <property type="protein sequence ID" value="KAH9312505.1"/>
    <property type="molecule type" value="Genomic_DNA"/>
</dbReference>